<name>A0A3A9K379_9BACI</name>
<protein>
    <recommendedName>
        <fullName evidence="3">DUF2487 domain-containing protein</fullName>
    </recommendedName>
</protein>
<dbReference type="Pfam" id="PF10673">
    <property type="entry name" value="DUF2487"/>
    <property type="match status" value="1"/>
</dbReference>
<organism evidence="1 2">
    <name type="scientific">Salipaludibacillus neizhouensis</name>
    <dbReference type="NCBI Taxonomy" id="885475"/>
    <lineage>
        <taxon>Bacteria</taxon>
        <taxon>Bacillati</taxon>
        <taxon>Bacillota</taxon>
        <taxon>Bacilli</taxon>
        <taxon>Bacillales</taxon>
        <taxon>Bacillaceae</taxon>
    </lineage>
</organism>
<evidence type="ECO:0008006" key="3">
    <source>
        <dbReference type="Google" id="ProtNLM"/>
    </source>
</evidence>
<proteinExistence type="predicted"/>
<dbReference type="EMBL" id="PDOE01000003">
    <property type="protein sequence ID" value="RKL67574.1"/>
    <property type="molecule type" value="Genomic_DNA"/>
</dbReference>
<evidence type="ECO:0000313" key="2">
    <source>
        <dbReference type="Proteomes" id="UP000281498"/>
    </source>
</evidence>
<dbReference type="AlphaFoldDB" id="A0A3A9K379"/>
<reference evidence="1 2" key="1">
    <citation type="submission" date="2017-10" db="EMBL/GenBank/DDBJ databases">
        <title>Bacillus sp. nov., a halophilic bacterium isolated from a Keqin Lake.</title>
        <authorList>
            <person name="Wang H."/>
        </authorList>
    </citation>
    <scope>NUCLEOTIDE SEQUENCE [LARGE SCALE GENOMIC DNA]</scope>
    <source>
        <strain evidence="1 2">KCTC 13187</strain>
    </source>
</reference>
<dbReference type="OrthoDB" id="2678750at2"/>
<comment type="caution">
    <text evidence="1">The sequence shown here is derived from an EMBL/GenBank/DDBJ whole genome shotgun (WGS) entry which is preliminary data.</text>
</comment>
<dbReference type="InterPro" id="IPR019615">
    <property type="entry name" value="DUF2487"/>
</dbReference>
<dbReference type="RefSeq" id="WP_110935262.1">
    <property type="nucleotide sequence ID" value="NZ_KZ614146.1"/>
</dbReference>
<gene>
    <name evidence="1" type="ORF">CR203_09495</name>
</gene>
<sequence length="159" mass="19283">MKWKMDQIEMYSKAKEYVDTAIIPLTPVQWGKDEKNIINMGEYTNYLSDYIERQFTGRVFLFPPFTYLKFESKEEKIRRLVEWDKHLYQEGFKYIMYITADSEWKIVEKKLPGELIWLPAISTETTKTDQFKKTIQEQVQQVMPLFSLKWQEEPTERED</sequence>
<dbReference type="Proteomes" id="UP000281498">
    <property type="component" value="Unassembled WGS sequence"/>
</dbReference>
<accession>A0A3A9K379</accession>
<keyword evidence="2" id="KW-1185">Reference proteome</keyword>
<evidence type="ECO:0000313" key="1">
    <source>
        <dbReference type="EMBL" id="RKL67574.1"/>
    </source>
</evidence>